<dbReference type="PROSITE" id="PS51257">
    <property type="entry name" value="PROKAR_LIPOPROTEIN"/>
    <property type="match status" value="1"/>
</dbReference>
<protein>
    <recommendedName>
        <fullName evidence="1">DUF306 domain-containing protein</fullName>
    </recommendedName>
</protein>
<reference evidence="2 3" key="1">
    <citation type="submission" date="2018-11" db="EMBL/GenBank/DDBJ databases">
        <title>Draft genome sequence of Cellulomonas takizawaensis strain TKZ-21.</title>
        <authorList>
            <person name="Yamamura H."/>
            <person name="Hayashi T."/>
            <person name="Hamada M."/>
            <person name="Serisawa Y."/>
            <person name="Matsuyama K."/>
            <person name="Nakagawa Y."/>
            <person name="Otoguro M."/>
            <person name="Yanagida F."/>
            <person name="Hayakawa M."/>
        </authorList>
    </citation>
    <scope>NUCLEOTIDE SEQUENCE [LARGE SCALE GENOMIC DNA]</scope>
    <source>
        <strain evidence="2 3">TKZ-21</strain>
    </source>
</reference>
<proteinExistence type="predicted"/>
<dbReference type="EMBL" id="BHYL01000094">
    <property type="protein sequence ID" value="GCD19762.1"/>
    <property type="molecule type" value="Genomic_DNA"/>
</dbReference>
<feature type="domain" description="DUF306" evidence="1">
    <location>
        <begin position="53"/>
        <end position="129"/>
    </location>
</feature>
<dbReference type="AlphaFoldDB" id="A0A401UYP3"/>
<organism evidence="2 3">
    <name type="scientific">Cellulomonas algicola</name>
    <dbReference type="NCBI Taxonomy" id="2071633"/>
    <lineage>
        <taxon>Bacteria</taxon>
        <taxon>Bacillati</taxon>
        <taxon>Actinomycetota</taxon>
        <taxon>Actinomycetes</taxon>
        <taxon>Micrococcales</taxon>
        <taxon>Cellulomonadaceae</taxon>
        <taxon>Cellulomonas</taxon>
    </lineage>
</organism>
<name>A0A401UYP3_9CELL</name>
<comment type="caution">
    <text evidence="2">The sequence shown here is derived from an EMBL/GenBank/DDBJ whole genome shotgun (WGS) entry which is preliminary data.</text>
</comment>
<dbReference type="InterPro" id="IPR038670">
    <property type="entry name" value="HslJ-like_sf"/>
</dbReference>
<dbReference type="Proteomes" id="UP000288246">
    <property type="component" value="Unassembled WGS sequence"/>
</dbReference>
<evidence type="ECO:0000313" key="2">
    <source>
        <dbReference type="EMBL" id="GCD19762.1"/>
    </source>
</evidence>
<evidence type="ECO:0000313" key="3">
    <source>
        <dbReference type="Proteomes" id="UP000288246"/>
    </source>
</evidence>
<dbReference type="InterPro" id="IPR005184">
    <property type="entry name" value="DUF306_Meta_HslJ"/>
</dbReference>
<accession>A0A401UYP3</accession>
<sequence>MRAAASVPGMNRYAWGRPAAGVIGLVVAAAALVACAAGEEPADAVGTWGEDAEGEPQLVIDEDGTVSGTDGCNRITGTWSEGEDQDVTFGDLAVTQMACEGVDDWLSGASTGEVEGDELVVYDASGEQIGTLSRGA</sequence>
<dbReference type="Gene3D" id="2.40.128.270">
    <property type="match status" value="1"/>
</dbReference>
<gene>
    <name evidence="2" type="ORF">CTKZ_13240</name>
</gene>
<evidence type="ECO:0000259" key="1">
    <source>
        <dbReference type="Pfam" id="PF03724"/>
    </source>
</evidence>
<dbReference type="Pfam" id="PF03724">
    <property type="entry name" value="META"/>
    <property type="match status" value="1"/>
</dbReference>
<keyword evidence="3" id="KW-1185">Reference proteome</keyword>